<dbReference type="PANTHER" id="PTHR12110:SF21">
    <property type="entry name" value="XYLOSE ISOMERASE-LIKE TIM BARREL DOMAIN-CONTAINING PROTEIN"/>
    <property type="match status" value="1"/>
</dbReference>
<proteinExistence type="predicted"/>
<name>A0A3D8RRG7_9EURO</name>
<comment type="caution">
    <text evidence="2">The sequence shown here is derived from an EMBL/GenBank/DDBJ whole genome shotgun (WGS) entry which is preliminary data.</text>
</comment>
<dbReference type="PANTHER" id="PTHR12110">
    <property type="entry name" value="HYDROXYPYRUVATE ISOMERASE"/>
    <property type="match status" value="1"/>
</dbReference>
<feature type="domain" description="Xylose isomerase-like TIM barrel" evidence="1">
    <location>
        <begin position="26"/>
        <end position="334"/>
    </location>
</feature>
<dbReference type="Proteomes" id="UP000256690">
    <property type="component" value="Unassembled WGS sequence"/>
</dbReference>
<evidence type="ECO:0000313" key="3">
    <source>
        <dbReference type="Proteomes" id="UP000256690"/>
    </source>
</evidence>
<keyword evidence="3" id="KW-1185">Reference proteome</keyword>
<reference evidence="2 3" key="1">
    <citation type="journal article" date="2018" name="IMA Fungus">
        <title>IMA Genome-F 9: Draft genome sequence of Annulohypoxylon stygium, Aspergillus mulundensis, Berkeleyomyces basicola (syn. Thielaviopsis basicola), Ceratocystis smalleyi, two Cercospora beticola strains, Coleophoma cylindrospora, Fusarium fracticaudum, Phialophora cf. hyalina, and Morchella septimelata.</title>
        <authorList>
            <person name="Wingfield B.D."/>
            <person name="Bills G.F."/>
            <person name="Dong Y."/>
            <person name="Huang W."/>
            <person name="Nel W.J."/>
            <person name="Swalarsk-Parry B.S."/>
            <person name="Vaghefi N."/>
            <person name="Wilken P.M."/>
            <person name="An Z."/>
            <person name="de Beer Z.W."/>
            <person name="De Vos L."/>
            <person name="Chen L."/>
            <person name="Duong T.A."/>
            <person name="Gao Y."/>
            <person name="Hammerbacher A."/>
            <person name="Kikkert J.R."/>
            <person name="Li Y."/>
            <person name="Li H."/>
            <person name="Li K."/>
            <person name="Li Q."/>
            <person name="Liu X."/>
            <person name="Ma X."/>
            <person name="Naidoo K."/>
            <person name="Pethybridge S.J."/>
            <person name="Sun J."/>
            <person name="Steenkamp E.T."/>
            <person name="van der Nest M.A."/>
            <person name="van Wyk S."/>
            <person name="Wingfield M.J."/>
            <person name="Xiong C."/>
            <person name="Yue Q."/>
            <person name="Zhang X."/>
        </authorList>
    </citation>
    <scope>NUCLEOTIDE SEQUENCE [LARGE SCALE GENOMIC DNA]</scope>
    <source>
        <strain evidence="2 3">DSM 5745</strain>
    </source>
</reference>
<dbReference type="STRING" id="1810919.A0A3D8RRG7"/>
<dbReference type="Pfam" id="PF01261">
    <property type="entry name" value="AP_endonuc_2"/>
    <property type="match status" value="1"/>
</dbReference>
<dbReference type="Gene3D" id="3.20.20.150">
    <property type="entry name" value="Divalent-metal-dependent TIM barrel enzymes"/>
    <property type="match status" value="1"/>
</dbReference>
<dbReference type="SUPFAM" id="SSF51658">
    <property type="entry name" value="Xylose isomerase-like"/>
    <property type="match status" value="1"/>
</dbReference>
<dbReference type="OrthoDB" id="5360893at2759"/>
<gene>
    <name evidence="2" type="ORF">DSM5745_06552</name>
</gene>
<dbReference type="AlphaFoldDB" id="A0A3D8RRG7"/>
<evidence type="ECO:0000259" key="1">
    <source>
        <dbReference type="Pfam" id="PF01261"/>
    </source>
</evidence>
<accession>A0A3D8RRG7</accession>
<evidence type="ECO:0000313" key="2">
    <source>
        <dbReference type="EMBL" id="RDW76560.1"/>
    </source>
</evidence>
<dbReference type="InterPro" id="IPR013022">
    <property type="entry name" value="Xyl_isomerase-like_TIM-brl"/>
</dbReference>
<protein>
    <recommendedName>
        <fullName evidence="1">Xylose isomerase-like TIM barrel domain-containing protein</fullName>
    </recommendedName>
</protein>
<sequence length="377" mass="42197">MPSNLQVGIPTMSLSKPGLHALDHKLRVAAAHGFTGIELFIDDLSHFAETRFNGSLIQAAQHASSVAKQLNLTFICLQPFAFYEGLLDRTQTKYLVEEKLPLWFELARILETDLIQIPANFLGNDAKTNAPRTTGDLDVIVSDLQRVADIGAAQGFRFVYEALCWSTHVDTWESAWNVVRLVNRDNFGICLDSFNIAGRIYADPTSPDGRTPDAAEAVTRSMDILRSKVSSGELDIKKIFYIQLVDGERLSAPLDEKHPFYVAGQPARMNWSRNARLFPCEVDRGGYLPVLEIAKAFFDLGFEGWVSLELFSRTCNDSRLETVGEHARRGMDSWRKVVRALGLDVQVPSPVPVSAHASSRERERVEVQEELAVQHRL</sequence>
<dbReference type="EMBL" id="PVWQ01000007">
    <property type="protein sequence ID" value="RDW76560.1"/>
    <property type="molecule type" value="Genomic_DNA"/>
</dbReference>
<dbReference type="InterPro" id="IPR050312">
    <property type="entry name" value="IolE/XylAMocC-like"/>
</dbReference>
<dbReference type="RefSeq" id="XP_026602872.1">
    <property type="nucleotide sequence ID" value="XM_026748568.1"/>
</dbReference>
<dbReference type="InterPro" id="IPR036237">
    <property type="entry name" value="Xyl_isomerase-like_sf"/>
</dbReference>
<dbReference type="GeneID" id="38116922"/>
<organism evidence="2 3">
    <name type="scientific">Aspergillus mulundensis</name>
    <dbReference type="NCBI Taxonomy" id="1810919"/>
    <lineage>
        <taxon>Eukaryota</taxon>
        <taxon>Fungi</taxon>
        <taxon>Dikarya</taxon>
        <taxon>Ascomycota</taxon>
        <taxon>Pezizomycotina</taxon>
        <taxon>Eurotiomycetes</taxon>
        <taxon>Eurotiomycetidae</taxon>
        <taxon>Eurotiales</taxon>
        <taxon>Aspergillaceae</taxon>
        <taxon>Aspergillus</taxon>
        <taxon>Aspergillus subgen. Nidulantes</taxon>
    </lineage>
</organism>